<keyword evidence="1" id="KW-1133">Transmembrane helix</keyword>
<keyword evidence="1" id="KW-0472">Membrane</keyword>
<protein>
    <submittedName>
        <fullName evidence="2">DUF445 domain-containing protein</fullName>
    </submittedName>
</protein>
<dbReference type="RefSeq" id="WP_406790186.1">
    <property type="nucleotide sequence ID" value="NZ_JBJHZX010000001.1"/>
</dbReference>
<feature type="transmembrane region" description="Helical" evidence="1">
    <location>
        <begin position="7"/>
        <end position="24"/>
    </location>
</feature>
<keyword evidence="1" id="KW-0812">Transmembrane</keyword>
<feature type="transmembrane region" description="Helical" evidence="1">
    <location>
        <begin position="424"/>
        <end position="445"/>
    </location>
</feature>
<gene>
    <name evidence="2" type="ORF">ACJDU8_00440</name>
</gene>
<organism evidence="2 3">
    <name type="scientific">Candidatus Clostridium eludens</name>
    <dbReference type="NCBI Taxonomy" id="3381663"/>
    <lineage>
        <taxon>Bacteria</taxon>
        <taxon>Bacillati</taxon>
        <taxon>Bacillota</taxon>
        <taxon>Clostridia</taxon>
        <taxon>Eubacteriales</taxon>
        <taxon>Clostridiaceae</taxon>
        <taxon>Clostridium</taxon>
    </lineage>
</organism>
<keyword evidence="3" id="KW-1185">Reference proteome</keyword>
<dbReference type="Pfam" id="PF04286">
    <property type="entry name" value="DUF445"/>
    <property type="match status" value="1"/>
</dbReference>
<sequence length="455" mass="52870">MKNKKIADRLLIILFITFCISVLLKMHFDNNFYVKMFNFVIEAALVGSIADWFAVTALFEKPLGFSWHTAVIPRNRVKVVNAIVDMVENELFSKKILKEKIDQLDIVNSIIEFVEDSAANRAVFYIQLEKFIENIIGSIDASTTALFIEKKFKDNLRDGNLSLYFSKILEFAIKNEYCKMLFKALVEELAVKIKKEKTKQEISKIINKIIKDNINKVGRFKKVLMELALGVARGTNTINVDDIAFSIQEQIAEMLNKLKDEEQPIHIEFINKIETTIEKLHKDEKLINDIERWKQDTIAKITVQEELGEIIESIFAALKYEIKKEVLQEQHKPSEKTQLYVHNILPLIDWAKDELHNYWENFKNDDEFKSVIEKHIKEVIYKLVKSSYGIIGTIIKKVLNNMTDETLNNFIQLKAGNELNWIRINGCIIGAIFGFVVFIFINQVYLPLITKIFHL</sequence>
<proteinExistence type="predicted"/>
<feature type="transmembrane region" description="Helical" evidence="1">
    <location>
        <begin position="36"/>
        <end position="59"/>
    </location>
</feature>
<evidence type="ECO:0000256" key="1">
    <source>
        <dbReference type="SAM" id="Phobius"/>
    </source>
</evidence>
<dbReference type="PANTHER" id="PTHR38442:SF1">
    <property type="entry name" value="INNER MEMBRANE PROTEIN"/>
    <property type="match status" value="1"/>
</dbReference>
<dbReference type="EMBL" id="JBJHZX010000001">
    <property type="protein sequence ID" value="MFL0194063.1"/>
    <property type="molecule type" value="Genomic_DNA"/>
</dbReference>
<name>A0ABW8SFN9_9CLOT</name>
<dbReference type="PANTHER" id="PTHR38442">
    <property type="entry name" value="INNER MEMBRANE PROTEIN-RELATED"/>
    <property type="match status" value="1"/>
</dbReference>
<evidence type="ECO:0000313" key="3">
    <source>
        <dbReference type="Proteomes" id="UP001623660"/>
    </source>
</evidence>
<dbReference type="Proteomes" id="UP001623660">
    <property type="component" value="Unassembled WGS sequence"/>
</dbReference>
<evidence type="ECO:0000313" key="2">
    <source>
        <dbReference type="EMBL" id="MFL0194063.1"/>
    </source>
</evidence>
<comment type="caution">
    <text evidence="2">The sequence shown here is derived from an EMBL/GenBank/DDBJ whole genome shotgun (WGS) entry which is preliminary data.</text>
</comment>
<accession>A0ABW8SFN9</accession>
<reference evidence="2 3" key="1">
    <citation type="submission" date="2024-11" db="EMBL/GenBank/DDBJ databases">
        <authorList>
            <person name="Heng Y.C."/>
            <person name="Lim A.C.H."/>
            <person name="Lee J.K.Y."/>
            <person name="Kittelmann S."/>
        </authorList>
    </citation>
    <scope>NUCLEOTIDE SEQUENCE [LARGE SCALE GENOMIC DNA]</scope>
    <source>
        <strain evidence="2 3">WILCCON 0269</strain>
    </source>
</reference>
<dbReference type="InterPro" id="IPR007383">
    <property type="entry name" value="DUF445"/>
</dbReference>